<dbReference type="EMBL" id="QGNW01001411">
    <property type="protein sequence ID" value="RVW42218.1"/>
    <property type="molecule type" value="Genomic_DNA"/>
</dbReference>
<protein>
    <recommendedName>
        <fullName evidence="4">Disease resistance N-terminal domain-containing protein</fullName>
    </recommendedName>
</protein>
<dbReference type="PANTHER" id="PTHR19338">
    <property type="entry name" value="TRANSLOCASE OF INNER MITOCHONDRIAL MEMBRANE 13 HOMOLOG"/>
    <property type="match status" value="1"/>
</dbReference>
<dbReference type="Gene3D" id="1.20.5.4130">
    <property type="match status" value="1"/>
</dbReference>
<dbReference type="Gramene" id="Vitis01g00089.t01">
    <property type="protein sequence ID" value="Vitis01g00089.t01.CDS"/>
    <property type="gene ID" value="Vitis01g00089"/>
</dbReference>
<dbReference type="CDD" id="cd14798">
    <property type="entry name" value="RX-CC_like"/>
    <property type="match status" value="1"/>
</dbReference>
<sequence length="147" mass="17301">MADPEIAGGIVGSTLSFLMVKVDAFAIREWKLQENIKKAVRNLDCELRSIEALLRDIADSKKEHDHNFRVWIQDVRDQAYDIEDVLDLFRLDMAQESVWHRLKMRHSINNLIQEINDRLEKIEQTKVMYIKAWPPLQPMQATTHTFL</sequence>
<evidence type="ECO:0000256" key="2">
    <source>
        <dbReference type="ARBA" id="ARBA00022741"/>
    </source>
</evidence>
<dbReference type="AlphaFoldDB" id="A0A438E3D1"/>
<dbReference type="Proteomes" id="UP000288805">
    <property type="component" value="Unassembled WGS sequence"/>
</dbReference>
<keyword evidence="3" id="KW-0611">Plant defense</keyword>
<evidence type="ECO:0000259" key="4">
    <source>
        <dbReference type="Pfam" id="PF18052"/>
    </source>
</evidence>
<dbReference type="InterPro" id="IPR041118">
    <property type="entry name" value="Rx_N"/>
</dbReference>
<dbReference type="GO" id="GO:0000166">
    <property type="term" value="F:nucleotide binding"/>
    <property type="evidence" value="ECO:0007669"/>
    <property type="project" value="UniProtKB-KW"/>
</dbReference>
<dbReference type="InterPro" id="IPR038005">
    <property type="entry name" value="RX-like_CC"/>
</dbReference>
<comment type="caution">
    <text evidence="5">The sequence shown here is derived from an EMBL/GenBank/DDBJ whole genome shotgun (WGS) entry which is preliminary data.</text>
</comment>
<evidence type="ECO:0000256" key="3">
    <source>
        <dbReference type="ARBA" id="ARBA00022821"/>
    </source>
</evidence>
<dbReference type="Pfam" id="PF18052">
    <property type="entry name" value="Rx_N"/>
    <property type="match status" value="1"/>
</dbReference>
<evidence type="ECO:0000313" key="6">
    <source>
        <dbReference type="Proteomes" id="UP000288805"/>
    </source>
</evidence>
<dbReference type="OrthoDB" id="690341at2759"/>
<keyword evidence="1" id="KW-0677">Repeat</keyword>
<accession>A0A438E3D1</accession>
<evidence type="ECO:0000256" key="1">
    <source>
        <dbReference type="ARBA" id="ARBA00022737"/>
    </source>
</evidence>
<organism evidence="5 6">
    <name type="scientific">Vitis vinifera</name>
    <name type="common">Grape</name>
    <dbReference type="NCBI Taxonomy" id="29760"/>
    <lineage>
        <taxon>Eukaryota</taxon>
        <taxon>Viridiplantae</taxon>
        <taxon>Streptophyta</taxon>
        <taxon>Embryophyta</taxon>
        <taxon>Tracheophyta</taxon>
        <taxon>Spermatophyta</taxon>
        <taxon>Magnoliopsida</taxon>
        <taxon>eudicotyledons</taxon>
        <taxon>Gunneridae</taxon>
        <taxon>Pentapetalae</taxon>
        <taxon>rosids</taxon>
        <taxon>Vitales</taxon>
        <taxon>Vitaceae</taxon>
        <taxon>Viteae</taxon>
        <taxon>Vitis</taxon>
    </lineage>
</organism>
<feature type="domain" description="Disease resistance N-terminal" evidence="4">
    <location>
        <begin position="15"/>
        <end position="103"/>
    </location>
</feature>
<gene>
    <name evidence="5" type="ORF">CK203_108060</name>
</gene>
<name>A0A438E3D1_VITVI</name>
<keyword evidence="2" id="KW-0547">Nucleotide-binding</keyword>
<proteinExistence type="predicted"/>
<evidence type="ECO:0000313" key="5">
    <source>
        <dbReference type="EMBL" id="RVW42218.1"/>
    </source>
</evidence>
<reference evidence="5 6" key="1">
    <citation type="journal article" date="2018" name="PLoS Genet.">
        <title>Population sequencing reveals clonal diversity and ancestral inbreeding in the grapevine cultivar Chardonnay.</title>
        <authorList>
            <person name="Roach M.J."/>
            <person name="Johnson D.L."/>
            <person name="Bohlmann J."/>
            <person name="van Vuuren H.J."/>
            <person name="Jones S.J."/>
            <person name="Pretorius I.S."/>
            <person name="Schmidt S.A."/>
            <person name="Borneman A.R."/>
        </authorList>
    </citation>
    <scope>NUCLEOTIDE SEQUENCE [LARGE SCALE GENOMIC DNA]</scope>
    <source>
        <strain evidence="6">cv. Chardonnay</strain>
        <tissue evidence="5">Leaf</tissue>
    </source>
</reference>
<dbReference type="PANTHER" id="PTHR19338:SF0">
    <property type="entry name" value="MITOCHONDRIAL IMPORT INNER MEMBRANE TRANSLOCASE SUBUNIT TIM13"/>
    <property type="match status" value="1"/>
</dbReference>
<dbReference type="GO" id="GO:0006952">
    <property type="term" value="P:defense response"/>
    <property type="evidence" value="ECO:0007669"/>
    <property type="project" value="UniProtKB-KW"/>
</dbReference>